<evidence type="ECO:0000256" key="2">
    <source>
        <dbReference type="ARBA" id="ARBA00004123"/>
    </source>
</evidence>
<dbReference type="GO" id="GO:0005524">
    <property type="term" value="F:ATP binding"/>
    <property type="evidence" value="ECO:0007669"/>
    <property type="project" value="UniProtKB-UniRule"/>
</dbReference>
<evidence type="ECO:0000256" key="15">
    <source>
        <dbReference type="PROSITE-ProRule" id="PRU10141"/>
    </source>
</evidence>
<evidence type="ECO:0000256" key="16">
    <source>
        <dbReference type="SAM" id="MobiDB-lite"/>
    </source>
</evidence>
<feature type="cross-link" description="Glycyl lysine isopeptide (Lys-Gly) (interchain with G-Cter in SUMO2)" evidence="14">
    <location>
        <position position="590"/>
    </location>
</feature>
<dbReference type="Pfam" id="PF00227">
    <property type="entry name" value="Proteasome"/>
    <property type="match status" value="1"/>
</dbReference>
<comment type="catalytic activity">
    <reaction evidence="11">
        <text>L-seryl-[protein] + ATP = O-phospho-L-seryl-[protein] + ADP + H(+)</text>
        <dbReference type="Rhea" id="RHEA:17989"/>
        <dbReference type="Rhea" id="RHEA-COMP:9863"/>
        <dbReference type="Rhea" id="RHEA-COMP:11604"/>
        <dbReference type="ChEBI" id="CHEBI:15378"/>
        <dbReference type="ChEBI" id="CHEBI:29999"/>
        <dbReference type="ChEBI" id="CHEBI:30616"/>
        <dbReference type="ChEBI" id="CHEBI:83421"/>
        <dbReference type="ChEBI" id="CHEBI:456216"/>
        <dbReference type="EC" id="2.7.11.1"/>
    </reaction>
</comment>
<protein>
    <submittedName>
        <fullName evidence="19">Protein kinase domain-containing protein</fullName>
    </submittedName>
</protein>
<evidence type="ECO:0000256" key="5">
    <source>
        <dbReference type="ARBA" id="ARBA00022679"/>
    </source>
</evidence>
<evidence type="ECO:0000256" key="3">
    <source>
        <dbReference type="ARBA" id="ARBA00022490"/>
    </source>
</evidence>
<feature type="active site" description="Proton acceptor" evidence="12">
    <location>
        <position position="588"/>
    </location>
</feature>
<dbReference type="FunFam" id="1.10.510.10:FF:000571">
    <property type="entry name" value="Maternal embryonic leucine zipper kinase"/>
    <property type="match status" value="1"/>
</dbReference>
<keyword evidence="3" id="KW-0963">Cytoplasm</keyword>
<evidence type="ECO:0000256" key="8">
    <source>
        <dbReference type="ARBA" id="ARBA00022840"/>
    </source>
</evidence>
<accession>A0A914I1H6</accession>
<feature type="region of interest" description="Disordered" evidence="16">
    <location>
        <begin position="299"/>
        <end position="400"/>
    </location>
</feature>
<feature type="region of interest" description="Disordered" evidence="16">
    <location>
        <begin position="241"/>
        <end position="263"/>
    </location>
</feature>
<feature type="binding site" evidence="13">
    <location>
        <position position="609"/>
    </location>
    <ligand>
        <name>ATP</name>
        <dbReference type="ChEBI" id="CHEBI:30616"/>
    </ligand>
</feature>
<dbReference type="Gene3D" id="3.60.20.10">
    <property type="entry name" value="Glutamine Phosphoribosylpyrophosphate, subunit 1, domain 1"/>
    <property type="match status" value="1"/>
</dbReference>
<evidence type="ECO:0000256" key="6">
    <source>
        <dbReference type="ARBA" id="ARBA00022741"/>
    </source>
</evidence>
<feature type="binding site" evidence="13">
    <location>
        <begin position="592"/>
        <end position="593"/>
    </location>
    <ligand>
        <name>ATP</name>
        <dbReference type="ChEBI" id="CHEBI:30616"/>
    </ligand>
</feature>
<sequence>MTITAGTVMALAYSDGVAVATDRTAFLGHTPRFQNSTRQYRLNDFCLVSFSGDFADFQWLQNLLERHQIELQIDAGMDYMKPKMVHAFLASLFYQRRTKMNPIFNTVVVSGMQQVDFQAGKTRPFIGIVDIRGGAFEVDHMATDLGTFLLNQMLDTRQSQAKGEQLNKKEALAVLTSAMQILVHRNTQSGDIFDLSTVEAVEGVKFHEQITVTGKWDVAEFARGERILQILARGLSMGNKHSLNSPSTAGELKQYRHQPSPPRGAFYLQQWAAAGTSQPSPQAMNGTCQNGKVATECNGTTPEMWLHGQQQKRRRQQQRHNGAMMTPTMAAPTTPKNGNSPQSPPPAPSSRNSMHSGDGTAPPPPPSASPKNHPPTAEHFAAPANATPTGRKNGGGGFLAQLFNHSAGRQQKRAAVEAEKYQHHAANGAIVAAPPSPNSVPMAPQIEQQPFALLPDRPAIRLDSRLVCKYEVLAVVGKGSFSQVLRVQDRISKRFYAVKLVSTEQDFGAVNNELSILSRVQHPFVIRLEEVFRSATKLFIVMEMASGGEMYDRVVTKGRYSESEARLAIKMLLTGLDYLHSMHITHRDLKPENLLYSDTRQDARLLITDFGLAHQARVPDEKMTETCGTPEYIAPEILLRVPYTNRVDLWAVGVIAYILMSGIMPFDDDCRSRLYTHIITANYVYYPQFWSGSEQAKHFVDTLLDTSPEHRPAAAEVLRHHWVTGERPQPTAVGRRTRARMEAEEEAAVEDGTAVSGEDANGTTVQRTKSSRSIRSVTRSDHGHRVDPREVDQLAEDLQRLAQKQRERERRHPHSRADGAGGGGGARRHHYSSPYTQQQQQPITKNYGVF</sequence>
<evidence type="ECO:0000256" key="13">
    <source>
        <dbReference type="PIRSR" id="PIRSR630616-2"/>
    </source>
</evidence>
<keyword evidence="4" id="KW-0723">Serine/threonine-protein kinase</keyword>
<dbReference type="Gene3D" id="1.10.510.10">
    <property type="entry name" value="Transferase(Phosphotransferase) domain 1"/>
    <property type="match status" value="1"/>
</dbReference>
<dbReference type="PROSITE" id="PS00854">
    <property type="entry name" value="PROTEASOME_BETA_1"/>
    <property type="match status" value="1"/>
</dbReference>
<dbReference type="InterPro" id="IPR001353">
    <property type="entry name" value="Proteasome_sua/b"/>
</dbReference>
<dbReference type="GO" id="GO:0051603">
    <property type="term" value="P:proteolysis involved in protein catabolic process"/>
    <property type="evidence" value="ECO:0007669"/>
    <property type="project" value="InterPro"/>
</dbReference>
<dbReference type="InterPro" id="IPR030616">
    <property type="entry name" value="Aur-like"/>
</dbReference>
<dbReference type="SUPFAM" id="SSF56112">
    <property type="entry name" value="Protein kinase-like (PK-like)"/>
    <property type="match status" value="1"/>
</dbReference>
<dbReference type="InterPro" id="IPR017441">
    <property type="entry name" value="Protein_kinase_ATP_BS"/>
</dbReference>
<dbReference type="PROSITE" id="PS50011">
    <property type="entry name" value="PROTEIN_KINASE_DOM"/>
    <property type="match status" value="1"/>
</dbReference>
<evidence type="ECO:0000256" key="10">
    <source>
        <dbReference type="ARBA" id="ARBA00047899"/>
    </source>
</evidence>
<keyword evidence="7" id="KW-0418">Kinase</keyword>
<feature type="compositionally biased region" description="Low complexity" evidence="16">
    <location>
        <begin position="323"/>
        <end position="335"/>
    </location>
</feature>
<dbReference type="Pfam" id="PF00069">
    <property type="entry name" value="Pkinase"/>
    <property type="match status" value="1"/>
</dbReference>
<dbReference type="InterPro" id="IPR029055">
    <property type="entry name" value="Ntn_hydrolases_N"/>
</dbReference>
<organism evidence="18 19">
    <name type="scientific">Globodera rostochiensis</name>
    <name type="common">Golden nematode worm</name>
    <name type="synonym">Heterodera rostochiensis</name>
    <dbReference type="NCBI Taxonomy" id="31243"/>
    <lineage>
        <taxon>Eukaryota</taxon>
        <taxon>Metazoa</taxon>
        <taxon>Ecdysozoa</taxon>
        <taxon>Nematoda</taxon>
        <taxon>Chromadorea</taxon>
        <taxon>Rhabditida</taxon>
        <taxon>Tylenchina</taxon>
        <taxon>Tylenchomorpha</taxon>
        <taxon>Tylenchoidea</taxon>
        <taxon>Heteroderidae</taxon>
        <taxon>Heteroderinae</taxon>
        <taxon>Globodera</taxon>
    </lineage>
</organism>
<comment type="catalytic activity">
    <reaction evidence="10">
        <text>L-threonyl-[protein] + ATP = O-phospho-L-threonyl-[protein] + ADP + H(+)</text>
        <dbReference type="Rhea" id="RHEA:46608"/>
        <dbReference type="Rhea" id="RHEA-COMP:11060"/>
        <dbReference type="Rhea" id="RHEA-COMP:11605"/>
        <dbReference type="ChEBI" id="CHEBI:15378"/>
        <dbReference type="ChEBI" id="CHEBI:30013"/>
        <dbReference type="ChEBI" id="CHEBI:30616"/>
        <dbReference type="ChEBI" id="CHEBI:61977"/>
        <dbReference type="ChEBI" id="CHEBI:456216"/>
        <dbReference type="EC" id="2.7.11.1"/>
    </reaction>
</comment>
<evidence type="ECO:0000313" key="19">
    <source>
        <dbReference type="WBParaSite" id="Gr19_v10_g6627.t1"/>
    </source>
</evidence>
<evidence type="ECO:0000259" key="17">
    <source>
        <dbReference type="PROSITE" id="PS50011"/>
    </source>
</evidence>
<feature type="compositionally biased region" description="Basic and acidic residues" evidence="16">
    <location>
        <begin position="778"/>
        <end position="792"/>
    </location>
</feature>
<keyword evidence="18" id="KW-1185">Reference proteome</keyword>
<dbReference type="InterPro" id="IPR008271">
    <property type="entry name" value="Ser/Thr_kinase_AS"/>
</dbReference>
<dbReference type="SMART" id="SM00220">
    <property type="entry name" value="S_TKc"/>
    <property type="match status" value="1"/>
</dbReference>
<feature type="binding site" evidence="13">
    <location>
        <begin position="543"/>
        <end position="545"/>
    </location>
    <ligand>
        <name>ATP</name>
        <dbReference type="ChEBI" id="CHEBI:30616"/>
    </ligand>
</feature>
<evidence type="ECO:0000256" key="9">
    <source>
        <dbReference type="ARBA" id="ARBA00022942"/>
    </source>
</evidence>
<dbReference type="PANTHER" id="PTHR24350">
    <property type="entry name" value="SERINE/THREONINE-PROTEIN KINASE IAL-RELATED"/>
    <property type="match status" value="1"/>
</dbReference>
<keyword evidence="6 13" id="KW-0547">Nucleotide-binding</keyword>
<reference evidence="19" key="1">
    <citation type="submission" date="2022-11" db="UniProtKB">
        <authorList>
            <consortium name="WormBaseParasite"/>
        </authorList>
    </citation>
    <scope>IDENTIFICATION</scope>
</reference>
<comment type="cofactor">
    <cofactor evidence="1">
        <name>Mg(2+)</name>
        <dbReference type="ChEBI" id="CHEBI:18420"/>
    </cofactor>
</comment>
<keyword evidence="8 13" id="KW-0067">ATP-binding</keyword>
<feature type="domain" description="Protein kinase" evidence="17">
    <location>
        <begin position="470"/>
        <end position="723"/>
    </location>
</feature>
<keyword evidence="9" id="KW-0647">Proteasome</keyword>
<evidence type="ECO:0000256" key="1">
    <source>
        <dbReference type="ARBA" id="ARBA00001946"/>
    </source>
</evidence>
<dbReference type="AlphaFoldDB" id="A0A914I1H6"/>
<feature type="compositionally biased region" description="Polar residues" evidence="16">
    <location>
        <begin position="761"/>
        <end position="777"/>
    </location>
</feature>
<evidence type="ECO:0000256" key="11">
    <source>
        <dbReference type="ARBA" id="ARBA00048679"/>
    </source>
</evidence>
<dbReference type="WBParaSite" id="Gr19_v10_g6627.t1">
    <property type="protein sequence ID" value="Gr19_v10_g6627.t1"/>
    <property type="gene ID" value="Gr19_v10_g6627"/>
</dbReference>
<dbReference type="GO" id="GO:0005634">
    <property type="term" value="C:nucleus"/>
    <property type="evidence" value="ECO:0007669"/>
    <property type="project" value="UniProtKB-SubCell"/>
</dbReference>
<dbReference type="InterPro" id="IPR011009">
    <property type="entry name" value="Kinase-like_dom_sf"/>
</dbReference>
<dbReference type="Proteomes" id="UP000887572">
    <property type="component" value="Unplaced"/>
</dbReference>
<dbReference type="PROSITE" id="PS00108">
    <property type="entry name" value="PROTEIN_KINASE_ST"/>
    <property type="match status" value="1"/>
</dbReference>
<evidence type="ECO:0000256" key="14">
    <source>
        <dbReference type="PIRSR" id="PIRSR630616-3"/>
    </source>
</evidence>
<dbReference type="InterPro" id="IPR000719">
    <property type="entry name" value="Prot_kinase_dom"/>
</dbReference>
<evidence type="ECO:0000256" key="4">
    <source>
        <dbReference type="ARBA" id="ARBA00022527"/>
    </source>
</evidence>
<dbReference type="GO" id="GO:0004674">
    <property type="term" value="F:protein serine/threonine kinase activity"/>
    <property type="evidence" value="ECO:0007669"/>
    <property type="project" value="UniProtKB-KW"/>
</dbReference>
<evidence type="ECO:0000313" key="18">
    <source>
        <dbReference type="Proteomes" id="UP000887572"/>
    </source>
</evidence>
<feature type="region of interest" description="Disordered" evidence="16">
    <location>
        <begin position="724"/>
        <end position="850"/>
    </location>
</feature>
<proteinExistence type="predicted"/>
<evidence type="ECO:0000256" key="7">
    <source>
        <dbReference type="ARBA" id="ARBA00022777"/>
    </source>
</evidence>
<dbReference type="GO" id="GO:0005839">
    <property type="term" value="C:proteasome core complex"/>
    <property type="evidence" value="ECO:0007669"/>
    <property type="project" value="InterPro"/>
</dbReference>
<dbReference type="SUPFAM" id="SSF56235">
    <property type="entry name" value="N-terminal nucleophile aminohydrolases (Ntn hydrolases)"/>
    <property type="match status" value="1"/>
</dbReference>
<feature type="binding site" evidence="13 15">
    <location>
        <position position="499"/>
    </location>
    <ligand>
        <name>ATP</name>
        <dbReference type="ChEBI" id="CHEBI:30616"/>
    </ligand>
</feature>
<dbReference type="InterPro" id="IPR016050">
    <property type="entry name" value="Proteasome_bsu_CS"/>
</dbReference>
<keyword evidence="5" id="KW-0808">Transferase</keyword>
<evidence type="ECO:0000256" key="12">
    <source>
        <dbReference type="PIRSR" id="PIRSR630616-1"/>
    </source>
</evidence>
<name>A0A914I1H6_GLORO</name>
<comment type="subcellular location">
    <subcellularLocation>
        <location evidence="2">Nucleus</location>
    </subcellularLocation>
</comment>
<dbReference type="PROSITE" id="PS00107">
    <property type="entry name" value="PROTEIN_KINASE_ATP"/>
    <property type="match status" value="1"/>
</dbReference>